<dbReference type="AlphaFoldDB" id="A0A6C0LP12"/>
<evidence type="ECO:0000313" key="2">
    <source>
        <dbReference type="EMBL" id="QHU31314.1"/>
    </source>
</evidence>
<dbReference type="PANTHER" id="PTHR34203:SF15">
    <property type="entry name" value="SLL1173 PROTEIN"/>
    <property type="match status" value="1"/>
</dbReference>
<dbReference type="InterPro" id="IPR052514">
    <property type="entry name" value="SAM-dependent_MTase"/>
</dbReference>
<dbReference type="EMBL" id="MN740525">
    <property type="protein sequence ID" value="QHU31314.1"/>
    <property type="molecule type" value="Genomic_DNA"/>
</dbReference>
<name>A0A6C0LP12_9ZZZZ</name>
<protein>
    <recommendedName>
        <fullName evidence="1">Methyltransferase FkbM domain-containing protein</fullName>
    </recommendedName>
</protein>
<sequence>MSDISYPFNNDDPKTNGEELFYKNIKDKIDVIFDIGCRTDSEFVNFTGEVHYFDPVPEFIENLKKQTKLNRVAYCNNVGLGDEQKELYYYPRYQSFYNRITSCHIDDDRNKILLKIIKGITYIKENDIKGIDFMKIDTEGFELFVFQGFEDFLEKVKIIQFEYGGTFLDNRITLLELITYLETKGFHKFSYLTSTGTVPITNFDDHCQYCNIVCVHKNSDIVPY</sequence>
<reference evidence="2" key="1">
    <citation type="journal article" date="2020" name="Nature">
        <title>Giant virus diversity and host interactions through global metagenomics.</title>
        <authorList>
            <person name="Schulz F."/>
            <person name="Roux S."/>
            <person name="Paez-Espino D."/>
            <person name="Jungbluth S."/>
            <person name="Walsh D.A."/>
            <person name="Denef V.J."/>
            <person name="McMahon K.D."/>
            <person name="Konstantinidis K.T."/>
            <person name="Eloe-Fadrosh E.A."/>
            <person name="Kyrpides N.C."/>
            <person name="Woyke T."/>
        </authorList>
    </citation>
    <scope>NUCLEOTIDE SEQUENCE</scope>
    <source>
        <strain evidence="2">GVMAG-M-3300027963-21</strain>
    </source>
</reference>
<evidence type="ECO:0000259" key="1">
    <source>
        <dbReference type="Pfam" id="PF05050"/>
    </source>
</evidence>
<organism evidence="2">
    <name type="scientific">viral metagenome</name>
    <dbReference type="NCBI Taxonomy" id="1070528"/>
    <lineage>
        <taxon>unclassified sequences</taxon>
        <taxon>metagenomes</taxon>
        <taxon>organismal metagenomes</taxon>
    </lineage>
</organism>
<accession>A0A6C0LP12</accession>
<proteinExistence type="predicted"/>
<feature type="domain" description="Methyltransferase FkbM" evidence="1">
    <location>
        <begin position="46"/>
        <end position="186"/>
    </location>
</feature>
<dbReference type="InterPro" id="IPR006342">
    <property type="entry name" value="FkbM_mtfrase"/>
</dbReference>
<dbReference type="PANTHER" id="PTHR34203">
    <property type="entry name" value="METHYLTRANSFERASE, FKBM FAMILY PROTEIN"/>
    <property type="match status" value="1"/>
</dbReference>
<dbReference type="Pfam" id="PF05050">
    <property type="entry name" value="Methyltransf_21"/>
    <property type="match status" value="1"/>
</dbReference>
<dbReference type="Gene3D" id="3.40.50.150">
    <property type="entry name" value="Vaccinia Virus protein VP39"/>
    <property type="match status" value="1"/>
</dbReference>
<dbReference type="SUPFAM" id="SSF53335">
    <property type="entry name" value="S-adenosyl-L-methionine-dependent methyltransferases"/>
    <property type="match status" value="1"/>
</dbReference>
<dbReference type="InterPro" id="IPR029063">
    <property type="entry name" value="SAM-dependent_MTases_sf"/>
</dbReference>
<dbReference type="NCBIfam" id="TIGR01444">
    <property type="entry name" value="fkbM_fam"/>
    <property type="match status" value="1"/>
</dbReference>